<dbReference type="KEGG" id="ngr:NAEGRDRAFT_59953"/>
<dbReference type="RefSeq" id="XP_002669404.1">
    <property type="nucleotide sequence ID" value="XM_002669358.1"/>
</dbReference>
<dbReference type="VEuPathDB" id="AmoebaDB:NAEGRDRAFT_59953"/>
<dbReference type="AlphaFoldDB" id="D2W2Q6"/>
<organism evidence="2">
    <name type="scientific">Naegleria gruberi</name>
    <name type="common">Amoeba</name>
    <dbReference type="NCBI Taxonomy" id="5762"/>
    <lineage>
        <taxon>Eukaryota</taxon>
        <taxon>Discoba</taxon>
        <taxon>Heterolobosea</taxon>
        <taxon>Tetramitia</taxon>
        <taxon>Eutetramitia</taxon>
        <taxon>Vahlkampfiidae</taxon>
        <taxon>Naegleria</taxon>
    </lineage>
</organism>
<dbReference type="GeneID" id="8860774"/>
<dbReference type="InParanoid" id="D2W2Q6"/>
<gene>
    <name evidence="1" type="ORF">NAEGRDRAFT_59953</name>
</gene>
<dbReference type="Proteomes" id="UP000006671">
    <property type="component" value="Unassembled WGS sequence"/>
</dbReference>
<sequence length="394" mass="45039">METQDSVTVKLFKPLNHDTNPYLFVNDEHSDTSSDVSSNREFQNMIEDLRRERKQMEQQSLYESQLHSSRHSSSAEEEINSSTFTTDLDTIQALNVLQNYILKEYETLKSKITRELKESWTIIDENGNSVDDEMSIQSLYLEHYKINKIFHERLTAIYNSFNREYFSFSKATTLLELHNATTEISAHYDRMSLKFSKASKSFRQVPEIQIVQSSPIVKKGMSSLYEDIESDGEESDDDSVVEQVEGSILTENALQQYRNDTNEHDYSPAYSIVTSSTVLTGPFSPLITPVNPVQNNNIFDDNHSIHTVTEDGSIEDENNNQSTDSVKTVHRIATTPKLTSNSFFALPSELDGSTIVTELLRVIVEQGLQISETFNKYYANEFYKNAKLSQSESK</sequence>
<evidence type="ECO:0000313" key="2">
    <source>
        <dbReference type="Proteomes" id="UP000006671"/>
    </source>
</evidence>
<protein>
    <submittedName>
        <fullName evidence="1">Predicted protein</fullName>
    </submittedName>
</protein>
<reference evidence="1 2" key="1">
    <citation type="journal article" date="2010" name="Cell">
        <title>The genome of Naegleria gruberi illuminates early eukaryotic versatility.</title>
        <authorList>
            <person name="Fritz-Laylin L.K."/>
            <person name="Prochnik S.E."/>
            <person name="Ginger M.L."/>
            <person name="Dacks J.B."/>
            <person name="Carpenter M.L."/>
            <person name="Field M.C."/>
            <person name="Kuo A."/>
            <person name="Paredez A."/>
            <person name="Chapman J."/>
            <person name="Pham J."/>
            <person name="Shu S."/>
            <person name="Neupane R."/>
            <person name="Cipriano M."/>
            <person name="Mancuso J."/>
            <person name="Tu H."/>
            <person name="Salamov A."/>
            <person name="Lindquist E."/>
            <person name="Shapiro H."/>
            <person name="Lucas S."/>
            <person name="Grigoriev I.V."/>
            <person name="Cande W.Z."/>
            <person name="Fulton C."/>
            <person name="Rokhsar D.S."/>
            <person name="Dawson S.C."/>
        </authorList>
    </citation>
    <scope>NUCLEOTIDE SEQUENCE [LARGE SCALE GENOMIC DNA]</scope>
    <source>
        <strain evidence="1 2">NEG-M</strain>
    </source>
</reference>
<evidence type="ECO:0000313" key="1">
    <source>
        <dbReference type="EMBL" id="EFC36660.1"/>
    </source>
</evidence>
<dbReference type="OrthoDB" id="10371083at2759"/>
<accession>D2W2Q6</accession>
<keyword evidence="2" id="KW-1185">Reference proteome</keyword>
<proteinExistence type="predicted"/>
<dbReference type="OMA" id="FHEEKEN"/>
<dbReference type="EMBL" id="GG738927">
    <property type="protein sequence ID" value="EFC36660.1"/>
    <property type="molecule type" value="Genomic_DNA"/>
</dbReference>
<name>D2W2Q6_NAEGR</name>